<evidence type="ECO:0000256" key="1">
    <source>
        <dbReference type="ARBA" id="ARBA00004651"/>
    </source>
</evidence>
<proteinExistence type="inferred from homology"/>
<feature type="transmembrane region" description="Helical" evidence="6">
    <location>
        <begin position="192"/>
        <end position="211"/>
    </location>
</feature>
<evidence type="ECO:0000313" key="9">
    <source>
        <dbReference type="EMBL" id="QDV06148.1"/>
    </source>
</evidence>
<comment type="similarity">
    <text evidence="6">Belongs to the TVP38/TMEM64 family.</text>
</comment>
<evidence type="ECO:0000256" key="5">
    <source>
        <dbReference type="ARBA" id="ARBA00023136"/>
    </source>
</evidence>
<comment type="subcellular location">
    <subcellularLocation>
        <location evidence="1 6">Cell membrane</location>
        <topology evidence="1 6">Multi-pass membrane protein</topology>
    </subcellularLocation>
</comment>
<dbReference type="PANTHER" id="PTHR12677:SF59">
    <property type="entry name" value="GOLGI APPARATUS MEMBRANE PROTEIN TVP38-RELATED"/>
    <property type="match status" value="1"/>
</dbReference>
<accession>A0A518EQ00</accession>
<dbReference type="RefSeq" id="WP_145196097.1">
    <property type="nucleotide sequence ID" value="NZ_CP036434.1"/>
</dbReference>
<dbReference type="EMBL" id="CP036434">
    <property type="protein sequence ID" value="QDV06148.1"/>
    <property type="molecule type" value="Genomic_DNA"/>
</dbReference>
<protein>
    <recommendedName>
        <fullName evidence="6">TVP38/TMEM64 family membrane protein</fullName>
    </recommendedName>
</protein>
<name>A0A518EQ00_9BACT</name>
<evidence type="ECO:0000256" key="2">
    <source>
        <dbReference type="ARBA" id="ARBA00022475"/>
    </source>
</evidence>
<evidence type="ECO:0000256" key="4">
    <source>
        <dbReference type="ARBA" id="ARBA00022989"/>
    </source>
</evidence>
<feature type="compositionally biased region" description="Low complexity" evidence="7">
    <location>
        <begin position="14"/>
        <end position="40"/>
    </location>
</feature>
<dbReference type="GO" id="GO:0005886">
    <property type="term" value="C:plasma membrane"/>
    <property type="evidence" value="ECO:0007669"/>
    <property type="project" value="UniProtKB-SubCell"/>
</dbReference>
<keyword evidence="2 6" id="KW-1003">Cell membrane</keyword>
<evidence type="ECO:0000256" key="7">
    <source>
        <dbReference type="SAM" id="MobiDB-lite"/>
    </source>
</evidence>
<feature type="transmembrane region" description="Helical" evidence="6">
    <location>
        <begin position="83"/>
        <end position="102"/>
    </location>
</feature>
<reference evidence="9 10" key="1">
    <citation type="submission" date="2019-02" db="EMBL/GenBank/DDBJ databases">
        <title>Deep-cultivation of Planctomycetes and their phenomic and genomic characterization uncovers novel biology.</title>
        <authorList>
            <person name="Wiegand S."/>
            <person name="Jogler M."/>
            <person name="Boedeker C."/>
            <person name="Pinto D."/>
            <person name="Vollmers J."/>
            <person name="Rivas-Marin E."/>
            <person name="Kohn T."/>
            <person name="Peeters S.H."/>
            <person name="Heuer A."/>
            <person name="Rast P."/>
            <person name="Oberbeckmann S."/>
            <person name="Bunk B."/>
            <person name="Jeske O."/>
            <person name="Meyerdierks A."/>
            <person name="Storesund J.E."/>
            <person name="Kallscheuer N."/>
            <person name="Luecker S."/>
            <person name="Lage O.M."/>
            <person name="Pohl T."/>
            <person name="Merkel B.J."/>
            <person name="Hornburger P."/>
            <person name="Mueller R.-W."/>
            <person name="Bruemmer F."/>
            <person name="Labrenz M."/>
            <person name="Spormann A.M."/>
            <person name="Op den Camp H."/>
            <person name="Overmann J."/>
            <person name="Amann R."/>
            <person name="Jetten M.S.M."/>
            <person name="Mascher T."/>
            <person name="Medema M.H."/>
            <person name="Devos D.P."/>
            <person name="Kaster A.-K."/>
            <person name="Ovreas L."/>
            <person name="Rohde M."/>
            <person name="Galperin M.Y."/>
            <person name="Jogler C."/>
        </authorList>
    </citation>
    <scope>NUCLEOTIDE SEQUENCE [LARGE SCALE GENOMIC DNA]</scope>
    <source>
        <strain evidence="9 10">Poly30</strain>
    </source>
</reference>
<dbReference type="Proteomes" id="UP000320390">
    <property type="component" value="Chromosome"/>
</dbReference>
<keyword evidence="5 6" id="KW-0472">Membrane</keyword>
<organism evidence="9 10">
    <name type="scientific">Saltatorellus ferox</name>
    <dbReference type="NCBI Taxonomy" id="2528018"/>
    <lineage>
        <taxon>Bacteria</taxon>
        <taxon>Pseudomonadati</taxon>
        <taxon>Planctomycetota</taxon>
        <taxon>Planctomycetia</taxon>
        <taxon>Planctomycetia incertae sedis</taxon>
        <taxon>Saltatorellus</taxon>
    </lineage>
</organism>
<feature type="compositionally biased region" description="Polar residues" evidence="7">
    <location>
        <begin position="1"/>
        <end position="12"/>
    </location>
</feature>
<evidence type="ECO:0000256" key="6">
    <source>
        <dbReference type="RuleBase" id="RU366058"/>
    </source>
</evidence>
<sequence>MSSHEITMSASHETGPSVTEPGSTSGSTSGAAPDSSSGSRWPQRVAWVAGAAALIAGVRLLPTADWIEAVNGQVESLGAWGPLAYGAFYIVAALAFIPGSAITIGAGALFGLGLGTVVVSIASTATAALAFPLARSLFRKRVQSFASERKSFQAIDRAIADGGWKIVGLLRLSPVVPFSALNYLLGLTNVRYVPAILVSWVAMLPGTLLYVYFGAIGRDVAGGKERGPFEWALMIAGLLATLVVTVVLTRMARSRMQADTDLSADA</sequence>
<dbReference type="InterPro" id="IPR015414">
    <property type="entry name" value="TMEM64"/>
</dbReference>
<feature type="transmembrane region" description="Helical" evidence="6">
    <location>
        <begin position="108"/>
        <end position="131"/>
    </location>
</feature>
<feature type="transmembrane region" description="Helical" evidence="6">
    <location>
        <begin position="45"/>
        <end position="62"/>
    </location>
</feature>
<feature type="domain" description="VTT" evidence="8">
    <location>
        <begin position="97"/>
        <end position="215"/>
    </location>
</feature>
<dbReference type="OrthoDB" id="526867at2"/>
<keyword evidence="3 6" id="KW-0812">Transmembrane</keyword>
<feature type="transmembrane region" description="Helical" evidence="6">
    <location>
        <begin position="231"/>
        <end position="249"/>
    </location>
</feature>
<keyword evidence="10" id="KW-1185">Reference proteome</keyword>
<gene>
    <name evidence="9" type="primary">ydjZ</name>
    <name evidence="9" type="ORF">Poly30_16530</name>
</gene>
<dbReference type="AlphaFoldDB" id="A0A518EQ00"/>
<evidence type="ECO:0000313" key="10">
    <source>
        <dbReference type="Proteomes" id="UP000320390"/>
    </source>
</evidence>
<evidence type="ECO:0000259" key="8">
    <source>
        <dbReference type="Pfam" id="PF09335"/>
    </source>
</evidence>
<feature type="region of interest" description="Disordered" evidence="7">
    <location>
        <begin position="1"/>
        <end position="40"/>
    </location>
</feature>
<dbReference type="Pfam" id="PF09335">
    <property type="entry name" value="VTT_dom"/>
    <property type="match status" value="1"/>
</dbReference>
<keyword evidence="4 6" id="KW-1133">Transmembrane helix</keyword>
<dbReference type="InterPro" id="IPR032816">
    <property type="entry name" value="VTT_dom"/>
</dbReference>
<evidence type="ECO:0000256" key="3">
    <source>
        <dbReference type="ARBA" id="ARBA00022692"/>
    </source>
</evidence>
<dbReference type="PANTHER" id="PTHR12677">
    <property type="entry name" value="GOLGI APPARATUS MEMBRANE PROTEIN TVP38-RELATED"/>
    <property type="match status" value="1"/>
</dbReference>